<evidence type="ECO:0000256" key="2">
    <source>
        <dbReference type="ARBA" id="ARBA00022737"/>
    </source>
</evidence>
<dbReference type="SMART" id="SM00225">
    <property type="entry name" value="BTB"/>
    <property type="match status" value="1"/>
</dbReference>
<dbReference type="Pfam" id="PF01344">
    <property type="entry name" value="Kelch_1"/>
    <property type="match status" value="5"/>
</dbReference>
<dbReference type="Gene3D" id="1.25.40.420">
    <property type="match status" value="1"/>
</dbReference>
<dbReference type="InterPro" id="IPR015915">
    <property type="entry name" value="Kelch-typ_b-propeller"/>
</dbReference>
<evidence type="ECO:0000256" key="1">
    <source>
        <dbReference type="ARBA" id="ARBA00022441"/>
    </source>
</evidence>
<dbReference type="FunFam" id="1.25.40.420:FF:000001">
    <property type="entry name" value="Kelch-like family member 12"/>
    <property type="match status" value="1"/>
</dbReference>
<dbReference type="SMART" id="SM00875">
    <property type="entry name" value="BACK"/>
    <property type="match status" value="1"/>
</dbReference>
<dbReference type="PANTHER" id="PTHR24412:SF172">
    <property type="entry name" value="KELCH-LIKE PROTEIN 10"/>
    <property type="match status" value="1"/>
</dbReference>
<dbReference type="InterPro" id="IPR011705">
    <property type="entry name" value="BACK"/>
</dbReference>
<proteinExistence type="predicted"/>
<reference evidence="4 5" key="1">
    <citation type="journal article" date="2019" name="Mol. Ecol. Resour.">
        <title>Chromosome-level genome assembly of Triplophysa tibetana, a fish adapted to the harsh high-altitude environment of the Tibetan Plateau.</title>
        <authorList>
            <person name="Yang X."/>
            <person name="Liu H."/>
            <person name="Ma Z."/>
            <person name="Zou Y."/>
            <person name="Zou M."/>
            <person name="Mao Y."/>
            <person name="Li X."/>
            <person name="Wang H."/>
            <person name="Chen T."/>
            <person name="Wang W."/>
            <person name="Yang R."/>
        </authorList>
    </citation>
    <scope>NUCLEOTIDE SEQUENCE [LARGE SCALE GENOMIC DNA]</scope>
    <source>
        <strain evidence="4">TTIB1903HZAU</strain>
        <tissue evidence="4">Muscle</tissue>
    </source>
</reference>
<dbReference type="InterPro" id="IPR017096">
    <property type="entry name" value="BTB-kelch_protein"/>
</dbReference>
<dbReference type="Gene3D" id="3.30.710.10">
    <property type="entry name" value="Potassium Channel Kv1.1, Chain A"/>
    <property type="match status" value="1"/>
</dbReference>
<dbReference type="SUPFAM" id="SSF117281">
    <property type="entry name" value="Kelch motif"/>
    <property type="match status" value="2"/>
</dbReference>
<dbReference type="SMART" id="SM00612">
    <property type="entry name" value="Kelch"/>
    <property type="match status" value="5"/>
</dbReference>
<dbReference type="Pfam" id="PF07707">
    <property type="entry name" value="BACK"/>
    <property type="match status" value="1"/>
</dbReference>
<accession>A0A5A9NRM8</accession>
<evidence type="ECO:0000313" key="5">
    <source>
        <dbReference type="Proteomes" id="UP000324632"/>
    </source>
</evidence>
<comment type="caution">
    <text evidence="4">The sequence shown here is derived from an EMBL/GenBank/DDBJ whole genome shotgun (WGS) entry which is preliminary data.</text>
</comment>
<dbReference type="AlphaFoldDB" id="A0A5A9NRM8"/>
<name>A0A5A9NRM8_9TELE</name>
<dbReference type="PANTHER" id="PTHR24412">
    <property type="entry name" value="KELCH PROTEIN"/>
    <property type="match status" value="1"/>
</dbReference>
<protein>
    <submittedName>
        <fullName evidence="4">Kelch-like protein 10</fullName>
    </submittedName>
</protein>
<dbReference type="Pfam" id="PF00651">
    <property type="entry name" value="BTB"/>
    <property type="match status" value="1"/>
</dbReference>
<keyword evidence="5" id="KW-1185">Reference proteome</keyword>
<feature type="domain" description="BTB" evidence="3">
    <location>
        <begin position="23"/>
        <end position="90"/>
    </location>
</feature>
<dbReference type="PROSITE" id="PS50097">
    <property type="entry name" value="BTB"/>
    <property type="match status" value="1"/>
</dbReference>
<dbReference type="SUPFAM" id="SSF54695">
    <property type="entry name" value="POZ domain"/>
    <property type="match status" value="1"/>
</dbReference>
<evidence type="ECO:0000259" key="3">
    <source>
        <dbReference type="PROSITE" id="PS50097"/>
    </source>
</evidence>
<keyword evidence="1" id="KW-0880">Kelch repeat</keyword>
<dbReference type="InterPro" id="IPR011333">
    <property type="entry name" value="SKP1/BTB/POZ_sf"/>
</dbReference>
<dbReference type="Gene3D" id="2.120.10.80">
    <property type="entry name" value="Kelch-type beta propeller"/>
    <property type="match status" value="2"/>
</dbReference>
<dbReference type="InterPro" id="IPR006652">
    <property type="entry name" value="Kelch_1"/>
</dbReference>
<organism evidence="4 5">
    <name type="scientific">Triplophysa tibetana</name>
    <dbReference type="NCBI Taxonomy" id="1572043"/>
    <lineage>
        <taxon>Eukaryota</taxon>
        <taxon>Metazoa</taxon>
        <taxon>Chordata</taxon>
        <taxon>Craniata</taxon>
        <taxon>Vertebrata</taxon>
        <taxon>Euteleostomi</taxon>
        <taxon>Actinopterygii</taxon>
        <taxon>Neopterygii</taxon>
        <taxon>Teleostei</taxon>
        <taxon>Ostariophysi</taxon>
        <taxon>Cypriniformes</taxon>
        <taxon>Nemacheilidae</taxon>
        <taxon>Triplophysa</taxon>
    </lineage>
</organism>
<dbReference type="Proteomes" id="UP000324632">
    <property type="component" value="Chromosome 15"/>
</dbReference>
<dbReference type="PIRSF" id="PIRSF037037">
    <property type="entry name" value="Kelch-like_protein_gigaxonin"/>
    <property type="match status" value="1"/>
</dbReference>
<dbReference type="InterPro" id="IPR000210">
    <property type="entry name" value="BTB/POZ_dom"/>
</dbReference>
<keyword evidence="2" id="KW-0677">Repeat</keyword>
<sequence length="562" mass="64154">MEHRMRLSDFCVFDKAHFEEEHTDLTIRVQHIHLKVHKTVMCACSPFFRIIFSGRWDSNAEEFYDVSDVSPRIMSCIVQYAYTESVHICQENVAELLVAADRFLILKLVDACCDYLESQLAPQNCICIFTSVKSFHSCSKLCSKARFFILNHFEEVLRVSEEFLELSADDLVEFIGRDELNVKKEEMVFEAVLRWVDRAPEERKTNTAVLLTKVRMGLMALDYFTNKVNNNRMLMENQSCASVIFNAAKVLFGNRTLGASDLVLMKELTRPRLPPAILLAIGGWSNTGPISRIESYNVRAHRWVDVSQVDDEARAYHGTVALDGFVYYIGGFDSFNYFRSVRKFNPITQTWHEVAPMHEGRCYVSVALLDGQIYAIGGHNGINRLNTAERYDPQTNKWTRIATMNQFRSDASATTLHGMVYICGGFSGNECLFTAESYDPQMNQWTVIAPMMNPRSGVSVIAICCEYHADITRMSLLLIDFIEPGNQHERLQVGGFNGENRLQSVEAYNPRTNLWHDVEPMIYQRSNSGIEVLDDRMFVVGGFNGSNTCSNVECYDHKTSIW</sequence>
<gene>
    <name evidence="4" type="ORF">E1301_Tti019502</name>
</gene>
<evidence type="ECO:0000313" key="4">
    <source>
        <dbReference type="EMBL" id="KAA0711639.1"/>
    </source>
</evidence>
<dbReference type="EMBL" id="SOYY01000015">
    <property type="protein sequence ID" value="KAA0711639.1"/>
    <property type="molecule type" value="Genomic_DNA"/>
</dbReference>